<gene>
    <name evidence="7" type="ORF">NQ315_012379</name>
</gene>
<dbReference type="Gene3D" id="2.40.70.10">
    <property type="entry name" value="Acid Proteases"/>
    <property type="match status" value="1"/>
</dbReference>
<accession>A0AAV8VMJ2</accession>
<keyword evidence="1" id="KW-0808">Transferase</keyword>
<dbReference type="InterPro" id="IPR050951">
    <property type="entry name" value="Retrovirus_Pol_polyprotein"/>
</dbReference>
<dbReference type="SUPFAM" id="SSF50630">
    <property type="entry name" value="Acid proteases"/>
    <property type="match status" value="1"/>
</dbReference>
<evidence type="ECO:0000256" key="3">
    <source>
        <dbReference type="ARBA" id="ARBA00022722"/>
    </source>
</evidence>
<evidence type="ECO:0000256" key="2">
    <source>
        <dbReference type="ARBA" id="ARBA00022695"/>
    </source>
</evidence>
<name>A0AAV8VMJ2_9CUCU</name>
<reference evidence="7 8" key="1">
    <citation type="journal article" date="2023" name="Insect Mol. Biol.">
        <title>Genome sequencing provides insights into the evolution of gene families encoding plant cell wall-degrading enzymes in longhorned beetles.</title>
        <authorList>
            <person name="Shin N.R."/>
            <person name="Okamura Y."/>
            <person name="Kirsch R."/>
            <person name="Pauchet Y."/>
        </authorList>
    </citation>
    <scope>NUCLEOTIDE SEQUENCE [LARGE SCALE GENOMIC DNA]</scope>
    <source>
        <strain evidence="7">EAD_L_NR</strain>
    </source>
</reference>
<dbReference type="Pfam" id="PF03732">
    <property type="entry name" value="Retrotrans_gag"/>
    <property type="match status" value="1"/>
</dbReference>
<evidence type="ECO:0000256" key="4">
    <source>
        <dbReference type="ARBA" id="ARBA00022759"/>
    </source>
</evidence>
<proteinExistence type="predicted"/>
<dbReference type="InterPro" id="IPR021109">
    <property type="entry name" value="Peptidase_aspartic_dom_sf"/>
</dbReference>
<keyword evidence="3" id="KW-0540">Nuclease</keyword>
<evidence type="ECO:0000259" key="6">
    <source>
        <dbReference type="Pfam" id="PF03732"/>
    </source>
</evidence>
<keyword evidence="2" id="KW-0548">Nucleotidyltransferase</keyword>
<dbReference type="EMBL" id="JANEYG010000052">
    <property type="protein sequence ID" value="KAJ8915498.1"/>
    <property type="molecule type" value="Genomic_DNA"/>
</dbReference>
<feature type="domain" description="Retrotransposon gag" evidence="6">
    <location>
        <begin position="65"/>
        <end position="136"/>
    </location>
</feature>
<feature type="region of interest" description="Disordered" evidence="5">
    <location>
        <begin position="201"/>
        <end position="230"/>
    </location>
</feature>
<dbReference type="InterPro" id="IPR005162">
    <property type="entry name" value="Retrotrans_gag_dom"/>
</dbReference>
<sequence length="721" mass="82017">MATQKFAEFHSDVEEFTIYAERLEQHFAANDINVEKVKVGVLLSSIGPNTYKLLRDLCFPSLPKDKSYAELCKLLSTQYGSQISVWRERKKFYEIHQASDEPIADYYARVRSAAINCKFGSDLSQILVHKFVCGLNNSKVLDRICEEKESVSLEDMVALALKVESAAREKEKTIKWVSANGVPNQLRQNWKFRQGNRVAHQHQRWGGRGDAEGSPTPYNPTPSGPGLDRAVGNNHLAKICPRNKSRNMNFIDNEVDIDEEMLFLNLVDRKEEVEMHHIDKENPFKIGVVIHGENLSMVVDSGSGISALSGSTYNKYFSRFRLKSDALMLKGYDGSTFSPKGFFMAKVEYKGVSMDIRMYVVSNGSADILGRDWMSKFNVKMELINHIDVESEVTGKSPAEMIFRKQLRTRLQLLKDNETSQITPAGQPSDRSNFEVNNLVMVRDYRGQGKSWAVATVERRIGRSLYLCRLTTGEIWKRHGNQMIARDEISTAKDEADYSYVRIQAGEPSIPPILSSAGTPCAITRSENDMYRSNGHVELLPPCIPKIHNKPQLTRRAFRFSLYPKEVPWNHQLASKQEKLPELQLCSYPSAVHESTGKTPASVVFGTELRLPIDLISDRPKKEEGVENYISHLQDRLKLTHAEVRQKLKLESDRMKTRYDLRANTGGFQVSEKVWLYNPKKTKGKSPKLQKIQKNPQAKMKIVLIDRLTPYQEPHPNEGVT</sequence>
<evidence type="ECO:0000256" key="5">
    <source>
        <dbReference type="SAM" id="MobiDB-lite"/>
    </source>
</evidence>
<comment type="caution">
    <text evidence="7">The sequence shown here is derived from an EMBL/GenBank/DDBJ whole genome shotgun (WGS) entry which is preliminary data.</text>
</comment>
<dbReference type="AlphaFoldDB" id="A0AAV8VMJ2"/>
<keyword evidence="8" id="KW-1185">Reference proteome</keyword>
<evidence type="ECO:0000313" key="8">
    <source>
        <dbReference type="Proteomes" id="UP001159042"/>
    </source>
</evidence>
<dbReference type="PANTHER" id="PTHR37984">
    <property type="entry name" value="PROTEIN CBG26694"/>
    <property type="match status" value="1"/>
</dbReference>
<dbReference type="GO" id="GO:0016779">
    <property type="term" value="F:nucleotidyltransferase activity"/>
    <property type="evidence" value="ECO:0007669"/>
    <property type="project" value="UniProtKB-KW"/>
</dbReference>
<organism evidence="7 8">
    <name type="scientific">Exocentrus adspersus</name>
    <dbReference type="NCBI Taxonomy" id="1586481"/>
    <lineage>
        <taxon>Eukaryota</taxon>
        <taxon>Metazoa</taxon>
        <taxon>Ecdysozoa</taxon>
        <taxon>Arthropoda</taxon>
        <taxon>Hexapoda</taxon>
        <taxon>Insecta</taxon>
        <taxon>Pterygota</taxon>
        <taxon>Neoptera</taxon>
        <taxon>Endopterygota</taxon>
        <taxon>Coleoptera</taxon>
        <taxon>Polyphaga</taxon>
        <taxon>Cucujiformia</taxon>
        <taxon>Chrysomeloidea</taxon>
        <taxon>Cerambycidae</taxon>
        <taxon>Lamiinae</taxon>
        <taxon>Acanthocinini</taxon>
        <taxon>Exocentrus</taxon>
    </lineage>
</organism>
<dbReference type="PANTHER" id="PTHR37984:SF5">
    <property type="entry name" value="PROTEIN NYNRIN-LIKE"/>
    <property type="match status" value="1"/>
</dbReference>
<keyword evidence="4" id="KW-0255">Endonuclease</keyword>
<keyword evidence="4" id="KW-0378">Hydrolase</keyword>
<protein>
    <recommendedName>
        <fullName evidence="6">Retrotransposon gag domain-containing protein</fullName>
    </recommendedName>
</protein>
<dbReference type="Proteomes" id="UP001159042">
    <property type="component" value="Unassembled WGS sequence"/>
</dbReference>
<evidence type="ECO:0000313" key="7">
    <source>
        <dbReference type="EMBL" id="KAJ8915498.1"/>
    </source>
</evidence>
<evidence type="ECO:0000256" key="1">
    <source>
        <dbReference type="ARBA" id="ARBA00022679"/>
    </source>
</evidence>
<dbReference type="GO" id="GO:0004519">
    <property type="term" value="F:endonuclease activity"/>
    <property type="evidence" value="ECO:0007669"/>
    <property type="project" value="UniProtKB-KW"/>
</dbReference>